<dbReference type="EMBL" id="VXIS01000170">
    <property type="protein sequence ID" value="KAA8899220.1"/>
    <property type="molecule type" value="Genomic_DNA"/>
</dbReference>
<comment type="caution">
    <text evidence="2">The sequence shown here is derived from an EMBL/GenBank/DDBJ whole genome shotgun (WGS) entry which is preliminary data.</text>
</comment>
<dbReference type="Proteomes" id="UP000326924">
    <property type="component" value="Unassembled WGS sequence"/>
</dbReference>
<evidence type="ECO:0000256" key="1">
    <source>
        <dbReference type="SAM" id="MobiDB-lite"/>
    </source>
</evidence>
<gene>
    <name evidence="2" type="ORF">FN846DRAFT_909715</name>
</gene>
<reference evidence="2 3" key="1">
    <citation type="submission" date="2019-09" db="EMBL/GenBank/DDBJ databases">
        <title>Draft genome of the ectomycorrhizal ascomycete Sphaerosporella brunnea.</title>
        <authorList>
            <consortium name="DOE Joint Genome Institute"/>
            <person name="Benucci G.M."/>
            <person name="Marozzi G."/>
            <person name="Antonielli L."/>
            <person name="Sanchez S."/>
            <person name="Marco P."/>
            <person name="Wang X."/>
            <person name="Falini L.B."/>
            <person name="Barry K."/>
            <person name="Haridas S."/>
            <person name="Lipzen A."/>
            <person name="Labutti K."/>
            <person name="Grigoriev I.V."/>
            <person name="Murat C."/>
            <person name="Martin F."/>
            <person name="Albertini E."/>
            <person name="Donnini D."/>
            <person name="Bonito G."/>
        </authorList>
    </citation>
    <scope>NUCLEOTIDE SEQUENCE [LARGE SCALE GENOMIC DNA]</scope>
    <source>
        <strain evidence="2 3">Sb_GMNB300</strain>
    </source>
</reference>
<evidence type="ECO:0000313" key="3">
    <source>
        <dbReference type="Proteomes" id="UP000326924"/>
    </source>
</evidence>
<feature type="compositionally biased region" description="Low complexity" evidence="1">
    <location>
        <begin position="38"/>
        <end position="50"/>
    </location>
</feature>
<organism evidence="2 3">
    <name type="scientific">Sphaerosporella brunnea</name>
    <dbReference type="NCBI Taxonomy" id="1250544"/>
    <lineage>
        <taxon>Eukaryota</taxon>
        <taxon>Fungi</taxon>
        <taxon>Dikarya</taxon>
        <taxon>Ascomycota</taxon>
        <taxon>Pezizomycotina</taxon>
        <taxon>Pezizomycetes</taxon>
        <taxon>Pezizales</taxon>
        <taxon>Pyronemataceae</taxon>
        <taxon>Sphaerosporella</taxon>
    </lineage>
</organism>
<feature type="region of interest" description="Disordered" evidence="1">
    <location>
        <begin position="1"/>
        <end position="62"/>
    </location>
</feature>
<dbReference type="InParanoid" id="A0A5J5EQ13"/>
<accession>A0A5J5EQ13</accession>
<evidence type="ECO:0000313" key="2">
    <source>
        <dbReference type="EMBL" id="KAA8899220.1"/>
    </source>
</evidence>
<proteinExistence type="predicted"/>
<protein>
    <submittedName>
        <fullName evidence="2">Uncharacterized protein</fullName>
    </submittedName>
</protein>
<dbReference type="AlphaFoldDB" id="A0A5J5EQ13"/>
<keyword evidence="3" id="KW-1185">Reference proteome</keyword>
<name>A0A5J5EQ13_9PEZI</name>
<sequence>MPGIHHSPPLPPRCRPDVPRRTPRATSSYPDPPRRAPVRPVLPRPTSSRPARPRPDPSPGAQLYPYNELFKALGINAAEVPKLLRALDEYFRHEEEWLSNRPTQWFNKVIQLGEKLGVETAEIGLPALHSLHLLLKRVDEKVGARPKRSNAAAKKLAADEKIAVPEMRTEVKASAAHTRLDTTDQKKMIVELRTKGALLEEEAGRRRRETAKQEQEVIALKKEQAKQVVARRIEAAMLEKESAELKLETSKKLIALEKKNMTKVYKVHLVLYMTSDKTRLYRFVDGLLRFATQNPDAAWYRALPPASPTHTHLNVNVRWILPHGVPGAAVAGSQARNSTPLANSDAAAADKMTAAADKMTAAADYATAATDRMNRMEVTMNVLAATLANVQQAVTPDVLGEIVKENSNPTGTVITMWCLKRTFDSIDGALNALESRMGNVEESVKPEVLADIVKKNPNTADSVVAMAWPRHKIESIEVA</sequence>